<feature type="domain" description="Peptidase M16 C-terminal" evidence="5">
    <location>
        <begin position="189"/>
        <end position="370"/>
    </location>
</feature>
<dbReference type="GO" id="GO:0004222">
    <property type="term" value="F:metalloendopeptidase activity"/>
    <property type="evidence" value="ECO:0007669"/>
    <property type="project" value="InterPro"/>
</dbReference>
<evidence type="ECO:0000259" key="4">
    <source>
        <dbReference type="Pfam" id="PF00675"/>
    </source>
</evidence>
<sequence length="446" mass="48043">MPPIALPLTPDAASLSFDDGDTRIHRSIGSTGVRVLTQRVPAAQSVSASLWVPVGSRDEEPARAGSTHFLEHLLFKGTARRSALDIAVAFDSVGGESNAETGREHTAYWARVRDADLGTAIDVLVDMVTGSVLDPADFDTERGVILDELAMGDDNPVEVVHDAFQLAVHGDTPIGRPVGGTADAIRAVGRDDVWEHYQSNYGCPSLIVVASGNVDHDELVERVDGALAASQWSTAPRPPRPRRPTAAPEGAGSAGEGVVERRRDVGQAHVVLGCEGLRATDEETPVMHVLLSVLGGSMSSRLFQEIREKRGLAYTTYAFASPYSDTGSFGMYAGTSPGSVPEVEAIMRAQLEDLATQGPSDEEMARVRGQVRGGLVLGLEDNWSRMMRLGRSEIMGRYRVVEETLRDIESVDAQQVRSLASRLAARLRARAVVLPRQWEPATTHTH</sequence>
<accession>A0A1D8B0Z3</accession>
<protein>
    <submittedName>
        <fullName evidence="6">Zinc protease</fullName>
    </submittedName>
</protein>
<feature type="domain" description="Peptidase M16 N-terminal" evidence="4">
    <location>
        <begin position="34"/>
        <end position="181"/>
    </location>
</feature>
<keyword evidence="6" id="KW-0645">Protease</keyword>
<dbReference type="GO" id="GO:0006508">
    <property type="term" value="P:proteolysis"/>
    <property type="evidence" value="ECO:0007669"/>
    <property type="project" value="UniProtKB-KW"/>
</dbReference>
<dbReference type="OrthoDB" id="9811314at2"/>
<dbReference type="InterPro" id="IPR011249">
    <property type="entry name" value="Metalloenz_LuxS/M16"/>
</dbReference>
<dbReference type="AlphaFoldDB" id="A0A1D8B0Z3"/>
<gene>
    <name evidence="6" type="ORF">BH719_02200</name>
</gene>
<dbReference type="EMBL" id="CP017298">
    <property type="protein sequence ID" value="AOS46825.1"/>
    <property type="molecule type" value="Genomic_DNA"/>
</dbReference>
<dbReference type="GO" id="GO:0046872">
    <property type="term" value="F:metal ion binding"/>
    <property type="evidence" value="ECO:0007669"/>
    <property type="project" value="InterPro"/>
</dbReference>
<dbReference type="InterPro" id="IPR007863">
    <property type="entry name" value="Peptidase_M16_C"/>
</dbReference>
<comment type="similarity">
    <text evidence="1 2">Belongs to the peptidase M16 family.</text>
</comment>
<dbReference type="PROSITE" id="PS00143">
    <property type="entry name" value="INSULINASE"/>
    <property type="match status" value="1"/>
</dbReference>
<dbReference type="Pfam" id="PF00675">
    <property type="entry name" value="Peptidase_M16"/>
    <property type="match status" value="1"/>
</dbReference>
<feature type="region of interest" description="Disordered" evidence="3">
    <location>
        <begin position="230"/>
        <end position="259"/>
    </location>
</feature>
<dbReference type="STRING" id="178339.BH719_02200"/>
<dbReference type="PANTHER" id="PTHR11851">
    <property type="entry name" value="METALLOPROTEASE"/>
    <property type="match status" value="1"/>
</dbReference>
<evidence type="ECO:0000256" key="1">
    <source>
        <dbReference type="ARBA" id="ARBA00007261"/>
    </source>
</evidence>
<evidence type="ECO:0000259" key="5">
    <source>
        <dbReference type="Pfam" id="PF05193"/>
    </source>
</evidence>
<evidence type="ECO:0000256" key="2">
    <source>
        <dbReference type="RuleBase" id="RU004447"/>
    </source>
</evidence>
<keyword evidence="7" id="KW-1185">Reference proteome</keyword>
<dbReference type="InterPro" id="IPR050361">
    <property type="entry name" value="MPP/UQCRC_Complex"/>
</dbReference>
<evidence type="ECO:0000256" key="3">
    <source>
        <dbReference type="SAM" id="MobiDB-lite"/>
    </source>
</evidence>
<dbReference type="Gene3D" id="3.30.830.10">
    <property type="entry name" value="Metalloenzyme, LuxS/M16 peptidase-like"/>
    <property type="match status" value="2"/>
</dbReference>
<dbReference type="Pfam" id="PF05193">
    <property type="entry name" value="Peptidase_M16_C"/>
    <property type="match status" value="1"/>
</dbReference>
<evidence type="ECO:0000313" key="6">
    <source>
        <dbReference type="EMBL" id="AOS46825.1"/>
    </source>
</evidence>
<dbReference type="SUPFAM" id="SSF63411">
    <property type="entry name" value="LuxS/MPP-like metallohydrolase"/>
    <property type="match status" value="2"/>
</dbReference>
<dbReference type="KEGG" id="phon:BH719_02200"/>
<evidence type="ECO:0000313" key="7">
    <source>
        <dbReference type="Proteomes" id="UP000095214"/>
    </source>
</evidence>
<dbReference type="PANTHER" id="PTHR11851:SF49">
    <property type="entry name" value="MITOCHONDRIAL-PROCESSING PEPTIDASE SUBUNIT ALPHA"/>
    <property type="match status" value="1"/>
</dbReference>
<proteinExistence type="inferred from homology"/>
<dbReference type="RefSeq" id="WP_009743107.1">
    <property type="nucleotide sequence ID" value="NZ_CP017298.1"/>
</dbReference>
<keyword evidence="6" id="KW-0378">Hydrolase</keyword>
<name>A0A1D8B0Z3_9ACTO</name>
<dbReference type="InterPro" id="IPR011765">
    <property type="entry name" value="Pept_M16_N"/>
</dbReference>
<organism evidence="6 7">
    <name type="scientific">Pauljensenia hongkongensis</name>
    <dbReference type="NCBI Taxonomy" id="178339"/>
    <lineage>
        <taxon>Bacteria</taxon>
        <taxon>Bacillati</taxon>
        <taxon>Actinomycetota</taxon>
        <taxon>Actinomycetes</taxon>
        <taxon>Actinomycetales</taxon>
        <taxon>Actinomycetaceae</taxon>
        <taxon>Pauljensenia</taxon>
    </lineage>
</organism>
<dbReference type="Proteomes" id="UP000095214">
    <property type="component" value="Chromosome"/>
</dbReference>
<reference evidence="6 7" key="1">
    <citation type="submission" date="2016-09" db="EMBL/GenBank/DDBJ databases">
        <title>Complete genome sequence of Actinomyces hongkongensis HKU8.</title>
        <authorList>
            <person name="Gao Y.-X."/>
            <person name="Zhou Y.-Y."/>
            <person name="Xie Y."/>
            <person name="Wang M."/>
            <person name="Wang S.-J."/>
            <person name="Shen S.-G."/>
        </authorList>
    </citation>
    <scope>NUCLEOTIDE SEQUENCE [LARGE SCALE GENOMIC DNA]</scope>
    <source>
        <strain evidence="6 7">HKU8</strain>
    </source>
</reference>
<dbReference type="InterPro" id="IPR001431">
    <property type="entry name" value="Pept_M16_Zn_BS"/>
</dbReference>